<feature type="transmembrane region" description="Helical" evidence="1">
    <location>
        <begin position="63"/>
        <end position="85"/>
    </location>
</feature>
<dbReference type="OrthoDB" id="2898516at2"/>
<evidence type="ECO:0000313" key="3">
    <source>
        <dbReference type="Proteomes" id="UP000307943"/>
    </source>
</evidence>
<proteinExistence type="predicted"/>
<keyword evidence="1" id="KW-0812">Transmembrane</keyword>
<name>A0A5C4TAD7_9BACL</name>
<evidence type="ECO:0000313" key="2">
    <source>
        <dbReference type="EMBL" id="TNJ66044.1"/>
    </source>
</evidence>
<dbReference type="AlphaFoldDB" id="A0A5C4TAD7"/>
<keyword evidence="3" id="KW-1185">Reference proteome</keyword>
<feature type="transmembrane region" description="Helical" evidence="1">
    <location>
        <begin position="97"/>
        <end position="120"/>
    </location>
</feature>
<accession>A0A5C4TAD7</accession>
<reference evidence="2 3" key="1">
    <citation type="submission" date="2019-05" db="EMBL/GenBank/DDBJ databases">
        <title>We sequenced the genome of Paenibacillus hemerocallicola KCTC 33185 for further insight into its adaptation and study the phylogeny of Paenibacillus.</title>
        <authorList>
            <person name="Narsing Rao M.P."/>
        </authorList>
    </citation>
    <scope>NUCLEOTIDE SEQUENCE [LARGE SCALE GENOMIC DNA]</scope>
    <source>
        <strain evidence="2 3">KCTC 33185</strain>
    </source>
</reference>
<organism evidence="2 3">
    <name type="scientific">Paenibacillus hemerocallicola</name>
    <dbReference type="NCBI Taxonomy" id="1172614"/>
    <lineage>
        <taxon>Bacteria</taxon>
        <taxon>Bacillati</taxon>
        <taxon>Bacillota</taxon>
        <taxon>Bacilli</taxon>
        <taxon>Bacillales</taxon>
        <taxon>Paenibacillaceae</taxon>
        <taxon>Paenibacillus</taxon>
    </lineage>
</organism>
<dbReference type="Proteomes" id="UP000307943">
    <property type="component" value="Unassembled WGS sequence"/>
</dbReference>
<dbReference type="EMBL" id="VDCQ01000014">
    <property type="protein sequence ID" value="TNJ66044.1"/>
    <property type="molecule type" value="Genomic_DNA"/>
</dbReference>
<comment type="caution">
    <text evidence="2">The sequence shown here is derived from an EMBL/GenBank/DDBJ whole genome shotgun (WGS) entry which is preliminary data.</text>
</comment>
<evidence type="ECO:0000256" key="1">
    <source>
        <dbReference type="SAM" id="Phobius"/>
    </source>
</evidence>
<keyword evidence="1" id="KW-0472">Membrane</keyword>
<gene>
    <name evidence="2" type="ORF">FE784_12740</name>
</gene>
<keyword evidence="1" id="KW-1133">Transmembrane helix</keyword>
<sequence>MARQWPLIAGLGALALIRPIMSMLGLSEQIGQPTASITATIIISLVWIAIVVVLRVKQPVVTLLLAGVAYGVFAIVLSAIASPILSGQLQGPLTNPFAIVSVLLTNAVWGFLAGITASVVMRVRQR</sequence>
<protein>
    <submittedName>
        <fullName evidence="2">Uncharacterized protein</fullName>
    </submittedName>
</protein>
<feature type="transmembrane region" description="Helical" evidence="1">
    <location>
        <begin position="37"/>
        <end position="56"/>
    </location>
</feature>